<evidence type="ECO:0000256" key="4">
    <source>
        <dbReference type="ARBA" id="ARBA00022692"/>
    </source>
</evidence>
<comment type="similarity">
    <text evidence="2">Belongs to the ammonia transporter channel (TC 1.A.11.2) family.</text>
</comment>
<evidence type="ECO:0000313" key="10">
    <source>
        <dbReference type="EnsemblMetazoa" id="BGLB023947-PA"/>
    </source>
</evidence>
<dbReference type="GO" id="GO:0008519">
    <property type="term" value="F:ammonium channel activity"/>
    <property type="evidence" value="ECO:0007669"/>
    <property type="project" value="InterPro"/>
</dbReference>
<dbReference type="EnsemblMetazoa" id="BGLB023947-RA">
    <property type="protein sequence ID" value="BGLB023947-PA"/>
    <property type="gene ID" value="BGLB023947"/>
</dbReference>
<evidence type="ECO:0000313" key="11">
    <source>
        <dbReference type="Proteomes" id="UP000076420"/>
    </source>
</evidence>
<proteinExistence type="inferred from homology"/>
<keyword evidence="6 8" id="KW-0472">Membrane</keyword>
<dbReference type="InterPro" id="IPR024041">
    <property type="entry name" value="NH4_transpt_AmtB-like_dom"/>
</dbReference>
<dbReference type="GO" id="GO:0097272">
    <property type="term" value="P:ammonium homeostasis"/>
    <property type="evidence" value="ECO:0007669"/>
    <property type="project" value="TreeGrafter"/>
</dbReference>
<evidence type="ECO:0000256" key="7">
    <source>
        <dbReference type="ARBA" id="ARBA00023177"/>
    </source>
</evidence>
<keyword evidence="3" id="KW-0813">Transport</keyword>
<keyword evidence="5 8" id="KW-1133">Transmembrane helix</keyword>
<evidence type="ECO:0000256" key="3">
    <source>
        <dbReference type="ARBA" id="ARBA00022448"/>
    </source>
</evidence>
<organism evidence="10 11">
    <name type="scientific">Biomphalaria glabrata</name>
    <name type="common">Bloodfluke planorb</name>
    <name type="synonym">Freshwater snail</name>
    <dbReference type="NCBI Taxonomy" id="6526"/>
    <lineage>
        <taxon>Eukaryota</taxon>
        <taxon>Metazoa</taxon>
        <taxon>Spiralia</taxon>
        <taxon>Lophotrochozoa</taxon>
        <taxon>Mollusca</taxon>
        <taxon>Gastropoda</taxon>
        <taxon>Heterobranchia</taxon>
        <taxon>Euthyneura</taxon>
        <taxon>Panpulmonata</taxon>
        <taxon>Hygrophila</taxon>
        <taxon>Lymnaeoidea</taxon>
        <taxon>Planorbidae</taxon>
        <taxon>Biomphalaria</taxon>
    </lineage>
</organism>
<reference evidence="10" key="1">
    <citation type="submission" date="2020-05" db="UniProtKB">
        <authorList>
            <consortium name="EnsemblMetazoa"/>
        </authorList>
    </citation>
    <scope>IDENTIFICATION</scope>
    <source>
        <strain evidence="10">BB02</strain>
    </source>
</reference>
<evidence type="ECO:0000256" key="2">
    <source>
        <dbReference type="ARBA" id="ARBA00005887"/>
    </source>
</evidence>
<accession>A0A2C9KVJ1</accession>
<dbReference type="KEGG" id="bgt:106050110"/>
<dbReference type="SUPFAM" id="SSF111352">
    <property type="entry name" value="Ammonium transporter"/>
    <property type="match status" value="1"/>
</dbReference>
<dbReference type="VEuPathDB" id="VectorBase:BGLB023947"/>
<sequence>MVSICGGCNAMRPWSAAIVGFLASFIMKGLERALMKLQIDDPLNAVGIHFGGGVWGTLSIAIFKYDGGILMSWEKRSFAVSFF</sequence>
<keyword evidence="4 8" id="KW-0812">Transmembrane</keyword>
<feature type="domain" description="Ammonium transporter AmtB-like" evidence="9">
    <location>
        <begin position="1"/>
        <end position="67"/>
    </location>
</feature>
<dbReference type="VEuPathDB" id="VectorBase:BGLAX_045846"/>
<dbReference type="Pfam" id="PF00909">
    <property type="entry name" value="Ammonium_transp"/>
    <property type="match status" value="1"/>
</dbReference>
<protein>
    <recommendedName>
        <fullName evidence="9">Ammonium transporter AmtB-like domain-containing protein</fullName>
    </recommendedName>
</protein>
<evidence type="ECO:0000256" key="6">
    <source>
        <dbReference type="ARBA" id="ARBA00023136"/>
    </source>
</evidence>
<dbReference type="Proteomes" id="UP000076420">
    <property type="component" value="Unassembled WGS sequence"/>
</dbReference>
<keyword evidence="7" id="KW-0924">Ammonia transport</keyword>
<evidence type="ECO:0000256" key="1">
    <source>
        <dbReference type="ARBA" id="ARBA00004141"/>
    </source>
</evidence>
<evidence type="ECO:0000256" key="8">
    <source>
        <dbReference type="SAM" id="Phobius"/>
    </source>
</evidence>
<evidence type="ECO:0000259" key="9">
    <source>
        <dbReference type="Pfam" id="PF00909"/>
    </source>
</evidence>
<comment type="subcellular location">
    <subcellularLocation>
        <location evidence="1">Membrane</location>
        <topology evidence="1">Multi-pass membrane protein</topology>
    </subcellularLocation>
</comment>
<dbReference type="InterPro" id="IPR029020">
    <property type="entry name" value="Ammonium/urea_transptr"/>
</dbReference>
<feature type="transmembrane region" description="Helical" evidence="8">
    <location>
        <begin position="12"/>
        <end position="30"/>
    </location>
</feature>
<dbReference type="AlphaFoldDB" id="A0A2C9KVJ1"/>
<dbReference type="PANTHER" id="PTHR11730">
    <property type="entry name" value="AMMONIUM TRANSPORTER"/>
    <property type="match status" value="1"/>
</dbReference>
<evidence type="ECO:0000256" key="5">
    <source>
        <dbReference type="ARBA" id="ARBA00022989"/>
    </source>
</evidence>
<dbReference type="GO" id="GO:0005886">
    <property type="term" value="C:plasma membrane"/>
    <property type="evidence" value="ECO:0007669"/>
    <property type="project" value="TreeGrafter"/>
</dbReference>
<gene>
    <name evidence="10" type="primary">106050110</name>
</gene>
<name>A0A2C9KVJ1_BIOGL</name>
<dbReference type="Gene3D" id="1.10.3430.10">
    <property type="entry name" value="Ammonium transporter AmtB like domains"/>
    <property type="match status" value="1"/>
</dbReference>
<dbReference type="PANTHER" id="PTHR11730:SF6">
    <property type="entry name" value="AMMONIUM TRANSPORTER"/>
    <property type="match status" value="1"/>
</dbReference>
<feature type="transmembrane region" description="Helical" evidence="8">
    <location>
        <begin position="42"/>
        <end position="63"/>
    </location>
</feature>